<evidence type="ECO:0000313" key="1">
    <source>
        <dbReference type="EMBL" id="KAL3516612.1"/>
    </source>
</evidence>
<gene>
    <name evidence="1" type="ORF">ACH5RR_023514</name>
</gene>
<keyword evidence="2" id="KW-1185">Reference proteome</keyword>
<dbReference type="AlphaFoldDB" id="A0ABD2ZAV9"/>
<accession>A0ABD2ZAV9</accession>
<reference evidence="1 2" key="1">
    <citation type="submission" date="2024-11" db="EMBL/GenBank/DDBJ databases">
        <title>A near-complete genome assembly of Cinchona calisaya.</title>
        <authorList>
            <person name="Lian D.C."/>
            <person name="Zhao X.W."/>
            <person name="Wei L."/>
        </authorList>
    </citation>
    <scope>NUCLEOTIDE SEQUENCE [LARGE SCALE GENOMIC DNA]</scope>
    <source>
        <tissue evidence="1">Nenye</tissue>
    </source>
</reference>
<dbReference type="EMBL" id="JBJUIK010000010">
    <property type="protein sequence ID" value="KAL3516612.1"/>
    <property type="molecule type" value="Genomic_DNA"/>
</dbReference>
<sequence length="93" mass="10429">MARFTRFKDGFVSCIPHCPAAKSKDNPHGIVQKLESLYRRHHSSAIVEVSQRESIEHSGSSKWIEQLFNSYAIFRGSVAEAVGVHYVPPCKVS</sequence>
<comment type="caution">
    <text evidence="1">The sequence shown here is derived from an EMBL/GenBank/DDBJ whole genome shotgun (WGS) entry which is preliminary data.</text>
</comment>
<name>A0ABD2ZAV9_9GENT</name>
<evidence type="ECO:0000313" key="2">
    <source>
        <dbReference type="Proteomes" id="UP001630127"/>
    </source>
</evidence>
<dbReference type="Proteomes" id="UP001630127">
    <property type="component" value="Unassembled WGS sequence"/>
</dbReference>
<protein>
    <submittedName>
        <fullName evidence="1">Uncharacterized protein</fullName>
    </submittedName>
</protein>
<proteinExistence type="predicted"/>
<organism evidence="1 2">
    <name type="scientific">Cinchona calisaya</name>
    <dbReference type="NCBI Taxonomy" id="153742"/>
    <lineage>
        <taxon>Eukaryota</taxon>
        <taxon>Viridiplantae</taxon>
        <taxon>Streptophyta</taxon>
        <taxon>Embryophyta</taxon>
        <taxon>Tracheophyta</taxon>
        <taxon>Spermatophyta</taxon>
        <taxon>Magnoliopsida</taxon>
        <taxon>eudicotyledons</taxon>
        <taxon>Gunneridae</taxon>
        <taxon>Pentapetalae</taxon>
        <taxon>asterids</taxon>
        <taxon>lamiids</taxon>
        <taxon>Gentianales</taxon>
        <taxon>Rubiaceae</taxon>
        <taxon>Cinchonoideae</taxon>
        <taxon>Cinchoneae</taxon>
        <taxon>Cinchona</taxon>
    </lineage>
</organism>